<reference evidence="1 2" key="1">
    <citation type="submission" date="2024-02" db="EMBL/GenBank/DDBJ databases">
        <title>De novo assembly and annotation of 12 fungi associated with fruit tree decline syndrome in Ontario, Canada.</title>
        <authorList>
            <person name="Sulman M."/>
            <person name="Ellouze W."/>
            <person name="Ilyukhin E."/>
        </authorList>
    </citation>
    <scope>NUCLEOTIDE SEQUENCE [LARGE SCALE GENOMIC DNA]</scope>
    <source>
        <strain evidence="1 2">M11/M66-122</strain>
    </source>
</reference>
<gene>
    <name evidence="1" type="ORF">SLS62_000608</name>
</gene>
<evidence type="ECO:0000313" key="2">
    <source>
        <dbReference type="Proteomes" id="UP001320420"/>
    </source>
</evidence>
<dbReference type="EMBL" id="JAKJXP020000002">
    <property type="protein sequence ID" value="KAK7757593.1"/>
    <property type="molecule type" value="Genomic_DNA"/>
</dbReference>
<sequence>MPNAGCQFVCPFDLASHRGGLPKKQSLYEMAPVAQLVLGLLSPLTSTIPYTDSLVAPVPASHYVRYVTFLATGTRTFTCDPSNATSKYTLASFDYDLYDAEADPSTRKLSLGKHVLMTNRNPDGGNSVFYTANDTFTYWLVHFTSQPKSLSQCRRDADSIEGLAKPQ</sequence>
<name>A0AAN9YSP0_9PEZI</name>
<organism evidence="1 2">
    <name type="scientific">Diatrype stigma</name>
    <dbReference type="NCBI Taxonomy" id="117547"/>
    <lineage>
        <taxon>Eukaryota</taxon>
        <taxon>Fungi</taxon>
        <taxon>Dikarya</taxon>
        <taxon>Ascomycota</taxon>
        <taxon>Pezizomycotina</taxon>
        <taxon>Sordariomycetes</taxon>
        <taxon>Xylariomycetidae</taxon>
        <taxon>Xylariales</taxon>
        <taxon>Diatrypaceae</taxon>
        <taxon>Diatrype</taxon>
    </lineage>
</organism>
<comment type="caution">
    <text evidence="1">The sequence shown here is derived from an EMBL/GenBank/DDBJ whole genome shotgun (WGS) entry which is preliminary data.</text>
</comment>
<protein>
    <submittedName>
        <fullName evidence="1">Uncharacterized protein</fullName>
    </submittedName>
</protein>
<proteinExistence type="predicted"/>
<keyword evidence="2" id="KW-1185">Reference proteome</keyword>
<accession>A0AAN9YSP0</accession>
<dbReference type="Proteomes" id="UP001320420">
    <property type="component" value="Unassembled WGS sequence"/>
</dbReference>
<dbReference type="AlphaFoldDB" id="A0AAN9YSP0"/>
<evidence type="ECO:0000313" key="1">
    <source>
        <dbReference type="EMBL" id="KAK7757593.1"/>
    </source>
</evidence>